<gene>
    <name evidence="2" type="ORF">EXIGUO9Y_340016</name>
</gene>
<organism evidence="2 3">
    <name type="scientific">Exiguobacterium oxidotolerans</name>
    <dbReference type="NCBI Taxonomy" id="223958"/>
    <lineage>
        <taxon>Bacteria</taxon>
        <taxon>Bacillati</taxon>
        <taxon>Bacillota</taxon>
        <taxon>Bacilli</taxon>
        <taxon>Bacillales</taxon>
        <taxon>Bacillales Family XII. Incertae Sedis</taxon>
        <taxon>Exiguobacterium</taxon>
    </lineage>
</organism>
<dbReference type="EMBL" id="CABWKQ010000028">
    <property type="protein sequence ID" value="VWX37689.1"/>
    <property type="molecule type" value="Genomic_DNA"/>
</dbReference>
<evidence type="ECO:0000313" key="3">
    <source>
        <dbReference type="Proteomes" id="UP000439752"/>
    </source>
</evidence>
<evidence type="ECO:0000259" key="1">
    <source>
        <dbReference type="Pfam" id="PF10026"/>
    </source>
</evidence>
<dbReference type="InterPro" id="IPR018728">
    <property type="entry name" value="DUF2268"/>
</dbReference>
<name>A0A653IFN4_9BACL</name>
<proteinExistence type="predicted"/>
<dbReference type="AlphaFoldDB" id="A0A653IFN4"/>
<accession>A0A653IFN4</accession>
<dbReference type="Pfam" id="PF10026">
    <property type="entry name" value="DUF2268"/>
    <property type="match status" value="1"/>
</dbReference>
<keyword evidence="3" id="KW-1185">Reference proteome</keyword>
<reference evidence="2 3" key="1">
    <citation type="submission" date="2019-10" db="EMBL/GenBank/DDBJ databases">
        <authorList>
            <person name="Karimi E."/>
        </authorList>
    </citation>
    <scope>NUCLEOTIDE SEQUENCE [LARGE SCALE GENOMIC DNA]</scope>
    <source>
        <strain evidence="2">Exiguobacterium sp. 9Y</strain>
    </source>
</reference>
<evidence type="ECO:0000313" key="2">
    <source>
        <dbReference type="EMBL" id="VWX37689.1"/>
    </source>
</evidence>
<sequence>MLYFYMAVKTMEVIQLKKVIVPLLCVPFLLLSACSDEKEKAVTHEESAAFKPETIKIGKDSKLTIVPLYTPYQTYLNESLKKDDSAMDVKNYSKYVLGYIDKIGEQENFNPNSLKSFFLLQSTTNEQDLLDRTNELAKRHDEIKEIITNSYIASHKVLPKKNSTIFIAPSNPEFWSMIDPLEGVGGAAFKDSIIFNLNPDFDQDVLAYTVAHEYHHLVLNDTPELSSIDTSLDSVIFEGKADAFADRIIKDVTPPWDRPIDEAAKKHVARLIGNGEANYQEITMGNTEKDIPLWSRYSLGRDILTHHLKANPDLAVKAWTYEENDDTLKGYKYQDLLK</sequence>
<feature type="domain" description="DUF2268" evidence="1">
    <location>
        <begin position="144"/>
        <end position="325"/>
    </location>
</feature>
<dbReference type="Proteomes" id="UP000439752">
    <property type="component" value="Unassembled WGS sequence"/>
</dbReference>
<protein>
    <recommendedName>
        <fullName evidence="1">DUF2268 domain-containing protein</fullName>
    </recommendedName>
</protein>